<evidence type="ECO:0000256" key="2">
    <source>
        <dbReference type="ARBA" id="ARBA00022723"/>
    </source>
</evidence>
<comment type="caution">
    <text evidence="6">The sequence shown here is derived from an EMBL/GenBank/DDBJ whole genome shotgun (WGS) entry which is preliminary data.</text>
</comment>
<gene>
    <name evidence="6" type="ORF">P171DRAFT_422488</name>
</gene>
<dbReference type="EMBL" id="MU001510">
    <property type="protein sequence ID" value="KAF2438978.1"/>
    <property type="molecule type" value="Genomic_DNA"/>
</dbReference>
<protein>
    <recommendedName>
        <fullName evidence="5">CENP-V/GFA domain-containing protein</fullName>
    </recommendedName>
</protein>
<evidence type="ECO:0000313" key="6">
    <source>
        <dbReference type="EMBL" id="KAF2438978.1"/>
    </source>
</evidence>
<dbReference type="PANTHER" id="PTHR33337:SF40">
    <property type="entry name" value="CENP-V_GFA DOMAIN-CONTAINING PROTEIN-RELATED"/>
    <property type="match status" value="1"/>
</dbReference>
<evidence type="ECO:0000256" key="3">
    <source>
        <dbReference type="ARBA" id="ARBA00022833"/>
    </source>
</evidence>
<evidence type="ECO:0000256" key="1">
    <source>
        <dbReference type="ARBA" id="ARBA00005495"/>
    </source>
</evidence>
<organism evidence="6 7">
    <name type="scientific">Karstenula rhodostoma CBS 690.94</name>
    <dbReference type="NCBI Taxonomy" id="1392251"/>
    <lineage>
        <taxon>Eukaryota</taxon>
        <taxon>Fungi</taxon>
        <taxon>Dikarya</taxon>
        <taxon>Ascomycota</taxon>
        <taxon>Pezizomycotina</taxon>
        <taxon>Dothideomycetes</taxon>
        <taxon>Pleosporomycetidae</taxon>
        <taxon>Pleosporales</taxon>
        <taxon>Massarineae</taxon>
        <taxon>Didymosphaeriaceae</taxon>
        <taxon>Karstenula</taxon>
    </lineage>
</organism>
<dbReference type="OrthoDB" id="2212170at2759"/>
<proteinExistence type="inferred from homology"/>
<dbReference type="PROSITE" id="PS51891">
    <property type="entry name" value="CENP_V_GFA"/>
    <property type="match status" value="1"/>
</dbReference>
<accession>A0A9P4P953</accession>
<comment type="similarity">
    <text evidence="1">Belongs to the Gfa family.</text>
</comment>
<evidence type="ECO:0000259" key="5">
    <source>
        <dbReference type="PROSITE" id="PS51891"/>
    </source>
</evidence>
<dbReference type="Gene3D" id="3.90.1590.10">
    <property type="entry name" value="glutathione-dependent formaldehyde- activating enzyme (gfa)"/>
    <property type="match status" value="1"/>
</dbReference>
<name>A0A9P4P953_9PLEO</name>
<keyword evidence="7" id="KW-1185">Reference proteome</keyword>
<feature type="domain" description="CENP-V/GFA" evidence="5">
    <location>
        <begin position="3"/>
        <end position="112"/>
    </location>
</feature>
<keyword evidence="2" id="KW-0479">Metal-binding</keyword>
<dbReference type="GO" id="GO:0016846">
    <property type="term" value="F:carbon-sulfur lyase activity"/>
    <property type="evidence" value="ECO:0007669"/>
    <property type="project" value="InterPro"/>
</dbReference>
<reference evidence="6" key="1">
    <citation type="journal article" date="2020" name="Stud. Mycol.">
        <title>101 Dothideomycetes genomes: a test case for predicting lifestyles and emergence of pathogens.</title>
        <authorList>
            <person name="Haridas S."/>
            <person name="Albert R."/>
            <person name="Binder M."/>
            <person name="Bloem J."/>
            <person name="Labutti K."/>
            <person name="Salamov A."/>
            <person name="Andreopoulos B."/>
            <person name="Baker S."/>
            <person name="Barry K."/>
            <person name="Bills G."/>
            <person name="Bluhm B."/>
            <person name="Cannon C."/>
            <person name="Castanera R."/>
            <person name="Culley D."/>
            <person name="Daum C."/>
            <person name="Ezra D."/>
            <person name="Gonzalez J."/>
            <person name="Henrissat B."/>
            <person name="Kuo A."/>
            <person name="Liang C."/>
            <person name="Lipzen A."/>
            <person name="Lutzoni F."/>
            <person name="Magnuson J."/>
            <person name="Mondo S."/>
            <person name="Nolan M."/>
            <person name="Ohm R."/>
            <person name="Pangilinan J."/>
            <person name="Park H.-J."/>
            <person name="Ramirez L."/>
            <person name="Alfaro M."/>
            <person name="Sun H."/>
            <person name="Tritt A."/>
            <person name="Yoshinaga Y."/>
            <person name="Zwiers L.-H."/>
            <person name="Turgeon B."/>
            <person name="Goodwin S."/>
            <person name="Spatafora J."/>
            <person name="Crous P."/>
            <person name="Grigoriev I."/>
        </authorList>
    </citation>
    <scope>NUCLEOTIDE SEQUENCE</scope>
    <source>
        <strain evidence="6">CBS 690.94</strain>
    </source>
</reference>
<sequence length="128" mass="14021">MPTTGRCNCSSITVTLEQLPPKSVLCYCANCKRSGSGPCSIVYMLDRSAVSINDPKSTLKTYDDNDTKSGNTVHRSFCSNCGTPIYSSMAPDAPQLIVKGGLFDEYPEPNYESFPEARPVWIQLKAEL</sequence>
<dbReference type="Proteomes" id="UP000799764">
    <property type="component" value="Unassembled WGS sequence"/>
</dbReference>
<dbReference type="InterPro" id="IPR006913">
    <property type="entry name" value="CENP-V/GFA"/>
</dbReference>
<dbReference type="AlphaFoldDB" id="A0A9P4P953"/>
<dbReference type="InterPro" id="IPR011057">
    <property type="entry name" value="Mss4-like_sf"/>
</dbReference>
<keyword evidence="3" id="KW-0862">Zinc</keyword>
<keyword evidence="4" id="KW-0456">Lyase</keyword>
<dbReference type="GO" id="GO:0046872">
    <property type="term" value="F:metal ion binding"/>
    <property type="evidence" value="ECO:0007669"/>
    <property type="project" value="UniProtKB-KW"/>
</dbReference>
<dbReference type="SUPFAM" id="SSF51316">
    <property type="entry name" value="Mss4-like"/>
    <property type="match status" value="1"/>
</dbReference>
<dbReference type="PANTHER" id="PTHR33337">
    <property type="entry name" value="GFA DOMAIN-CONTAINING PROTEIN"/>
    <property type="match status" value="1"/>
</dbReference>
<evidence type="ECO:0000313" key="7">
    <source>
        <dbReference type="Proteomes" id="UP000799764"/>
    </source>
</evidence>
<dbReference type="Pfam" id="PF04828">
    <property type="entry name" value="GFA"/>
    <property type="match status" value="1"/>
</dbReference>
<evidence type="ECO:0000256" key="4">
    <source>
        <dbReference type="ARBA" id="ARBA00023239"/>
    </source>
</evidence>